<name>A0A0U3G9B1_9MICC</name>
<keyword evidence="5" id="KW-1185">Reference proteome</keyword>
<evidence type="ECO:0000256" key="1">
    <source>
        <dbReference type="SAM" id="MobiDB-lite"/>
    </source>
</evidence>
<evidence type="ECO:0000313" key="3">
    <source>
        <dbReference type="EMBL" id="GEO93520.1"/>
    </source>
</evidence>
<feature type="region of interest" description="Disordered" evidence="1">
    <location>
        <begin position="39"/>
        <end position="65"/>
    </location>
</feature>
<geneLocation type="plasmid" evidence="2">
    <name>1</name>
</geneLocation>
<accession>A0A0U3G9B1</accession>
<dbReference type="CDD" id="cd01127">
    <property type="entry name" value="TrwB_TraG_TraD_VirD4"/>
    <property type="match status" value="1"/>
</dbReference>
<sequence length="584" mass="64029">MATTKRNQIILPESRGNASTTVLDRALTRTKLGKVFAKPRRTGSTSVTAKPLGRPGPRGHKGRGLGEAQLLHPIREMRGTNYQVCGLFPFPMGGGSPLEGVPLGRNLLSGEPVCCDPISWFQKLRVIANPSAFIMANPGLGKSSLLRRMAIGLAAFGVWPMVLGDIKGEHVAMIEALGGAVLPLGRGVGHINPLDDAGAVAAAKLLSPAKAEELLADLHTRRFDLIRSLIAILRKKPLDEREDQILDRCLTVLEARHTVSGTIPVMADLRQVLKDKPVEVREVSLDRGNDARYDEITEGLESSLNSLCGTGAFGQMFARPSTNKIDASRPMVFDLSRISQSESDLRAATLLACWSIGTGTVRTSNMLADDRVIERQRFLLILDELWNTLAAGPGIVDQVNALTRLNREMGVGQIMASHTPSDLLAVRGEEDRAKAKGIMDRCGIKILGGLAKSEMSLLTESVPLSMREQEQLAAWQDPPAWNRRGDEEIQYTNDDVYTPTDASAINEAELRAWLEDPANREWYFDDRTTSPPPGQGKFFIKVGARAGIPFSMEFTPTERRSQVHDTEKKWHEAKSRAAQERGER</sequence>
<dbReference type="KEGG" id="kfv:AS188_15885"/>
<dbReference type="InterPro" id="IPR027417">
    <property type="entry name" value="P-loop_NTPase"/>
</dbReference>
<dbReference type="EMBL" id="CP013255">
    <property type="protein sequence ID" value="ALU41370.1"/>
    <property type="molecule type" value="Genomic_DNA"/>
</dbReference>
<protein>
    <submittedName>
        <fullName evidence="2">ATP/GTP-binding protein</fullName>
    </submittedName>
    <submittedName>
        <fullName evidence="3">ATPase</fullName>
    </submittedName>
</protein>
<dbReference type="Proteomes" id="UP000321155">
    <property type="component" value="Unassembled WGS sequence"/>
</dbReference>
<dbReference type="PANTHER" id="PTHR30121">
    <property type="entry name" value="UNCHARACTERIZED PROTEIN YJGR-RELATED"/>
    <property type="match status" value="1"/>
</dbReference>
<dbReference type="Proteomes" id="UP000057181">
    <property type="component" value="Plasmid 1"/>
</dbReference>
<proteinExistence type="predicted"/>
<evidence type="ECO:0000313" key="2">
    <source>
        <dbReference type="EMBL" id="ALU41370.1"/>
    </source>
</evidence>
<dbReference type="RefSeq" id="WP_058860036.1">
    <property type="nucleotide sequence ID" value="NZ_BJZR01000127.1"/>
</dbReference>
<keyword evidence="2" id="KW-0614">Plasmid</keyword>
<dbReference type="SUPFAM" id="SSF52540">
    <property type="entry name" value="P-loop containing nucleoside triphosphate hydrolases"/>
    <property type="match status" value="1"/>
</dbReference>
<organism evidence="2 4">
    <name type="scientific">Kocuria flava</name>
    <dbReference type="NCBI Taxonomy" id="446860"/>
    <lineage>
        <taxon>Bacteria</taxon>
        <taxon>Bacillati</taxon>
        <taxon>Actinomycetota</taxon>
        <taxon>Actinomycetes</taxon>
        <taxon>Micrococcales</taxon>
        <taxon>Micrococcaceae</taxon>
        <taxon>Kocuria</taxon>
    </lineage>
</organism>
<dbReference type="AlphaFoldDB" id="A0A0U3G9B1"/>
<reference evidence="2 4" key="1">
    <citation type="submission" date="2015-11" db="EMBL/GenBank/DDBJ databases">
        <title>Complete Genome Sequence of Kocuria flava strain HO-9041.</title>
        <authorList>
            <person name="Zhou M."/>
            <person name="Dai J."/>
        </authorList>
    </citation>
    <scope>NUCLEOTIDE SEQUENCE [LARGE SCALE GENOMIC DNA]</scope>
    <source>
        <strain evidence="2 4">HO-9041</strain>
        <plasmid evidence="2 4">1</plasmid>
    </source>
</reference>
<gene>
    <name evidence="2" type="ORF">AS188_15885</name>
    <name evidence="3" type="ORF">KFL01_28260</name>
</gene>
<evidence type="ECO:0000313" key="5">
    <source>
        <dbReference type="Proteomes" id="UP000321155"/>
    </source>
</evidence>
<dbReference type="EMBL" id="BJZR01000127">
    <property type="protein sequence ID" value="GEO93520.1"/>
    <property type="molecule type" value="Genomic_DNA"/>
</dbReference>
<dbReference type="InterPro" id="IPR051162">
    <property type="entry name" value="T4SS_component"/>
</dbReference>
<dbReference type="Gene3D" id="3.40.50.300">
    <property type="entry name" value="P-loop containing nucleotide triphosphate hydrolases"/>
    <property type="match status" value="2"/>
</dbReference>
<feature type="region of interest" description="Disordered" evidence="1">
    <location>
        <begin position="553"/>
        <end position="584"/>
    </location>
</feature>
<reference evidence="3 5" key="2">
    <citation type="submission" date="2019-07" db="EMBL/GenBank/DDBJ databases">
        <title>Whole genome shotgun sequence of Kocuria flava NBRC 107626.</title>
        <authorList>
            <person name="Hosoyama A."/>
            <person name="Uohara A."/>
            <person name="Ohji S."/>
            <person name="Ichikawa N."/>
        </authorList>
    </citation>
    <scope>NUCLEOTIDE SEQUENCE [LARGE SCALE GENOMIC DNA]</scope>
    <source>
        <strain evidence="3 5">NBRC 107626</strain>
    </source>
</reference>
<dbReference type="PANTHER" id="PTHR30121:SF6">
    <property type="entry name" value="SLR6007 PROTEIN"/>
    <property type="match status" value="1"/>
</dbReference>
<dbReference type="OrthoDB" id="9804380at2"/>
<feature type="compositionally biased region" description="Basic and acidic residues" evidence="1">
    <location>
        <begin position="556"/>
        <end position="584"/>
    </location>
</feature>
<evidence type="ECO:0000313" key="4">
    <source>
        <dbReference type="Proteomes" id="UP000057181"/>
    </source>
</evidence>